<dbReference type="InterPro" id="IPR017900">
    <property type="entry name" value="4Fe4S_Fe_S_CS"/>
</dbReference>
<dbReference type="SUPFAM" id="SSF142019">
    <property type="entry name" value="Nqo1 FMN-binding domain-like"/>
    <property type="match status" value="1"/>
</dbReference>
<dbReference type="OrthoDB" id="9767754at2"/>
<accession>A0A1W1YEY8</accession>
<dbReference type="PROSITE" id="PS00198">
    <property type="entry name" value="4FE4S_FER_1"/>
    <property type="match status" value="1"/>
</dbReference>
<dbReference type="InterPro" id="IPR026902">
    <property type="entry name" value="RnfC_N"/>
</dbReference>
<dbReference type="PROSITE" id="PS51379">
    <property type="entry name" value="4FE4S_FER_2"/>
    <property type="match status" value="1"/>
</dbReference>
<keyword evidence="4" id="KW-0677">Repeat</keyword>
<dbReference type="Gene3D" id="3.40.50.11540">
    <property type="entry name" value="NADH-ubiquinone oxidoreductase 51kDa subunit"/>
    <property type="match status" value="1"/>
</dbReference>
<dbReference type="AlphaFoldDB" id="A0A1W1YEY8"/>
<dbReference type="InterPro" id="IPR017054">
    <property type="entry name" value="PduS"/>
</dbReference>
<evidence type="ECO:0000313" key="9">
    <source>
        <dbReference type="EMBL" id="SMC34780.1"/>
    </source>
</evidence>
<protein>
    <submittedName>
        <fullName evidence="9">Na+-translocating ferredoxin:NAD+ oxidoreductase RNF, RnfC subunit</fullName>
    </submittedName>
</protein>
<dbReference type="Pfam" id="PF13375">
    <property type="entry name" value="RnfC_N"/>
    <property type="match status" value="1"/>
</dbReference>
<reference evidence="9 10" key="1">
    <citation type="submission" date="2017-04" db="EMBL/GenBank/DDBJ databases">
        <authorList>
            <person name="Afonso C.L."/>
            <person name="Miller P.J."/>
            <person name="Scott M.A."/>
            <person name="Spackman E."/>
            <person name="Goraichik I."/>
            <person name="Dimitrov K.M."/>
            <person name="Suarez D.L."/>
            <person name="Swayne D.E."/>
        </authorList>
    </citation>
    <scope>NUCLEOTIDE SEQUENCE [LARGE SCALE GENOMIC DNA]</scope>
    <source>
        <strain evidence="9 10">DSM 5090</strain>
    </source>
</reference>
<evidence type="ECO:0000256" key="1">
    <source>
        <dbReference type="ARBA" id="ARBA00022448"/>
    </source>
</evidence>
<dbReference type="EMBL" id="FWXI01000001">
    <property type="protein sequence ID" value="SMC34780.1"/>
    <property type="molecule type" value="Genomic_DNA"/>
</dbReference>
<gene>
    <name evidence="9" type="ORF">SAMN04488500_101281</name>
</gene>
<evidence type="ECO:0000313" key="10">
    <source>
        <dbReference type="Proteomes" id="UP000192738"/>
    </source>
</evidence>
<dbReference type="InterPro" id="IPR017896">
    <property type="entry name" value="4Fe4S_Fe-S-bd"/>
</dbReference>
<sequence length="443" mass="47260">MREEIIAAVKAAGVVGAGGAGFPTHVKINANVDTVIVNGAECEPLLRAHQLIMASESEKLIIGLRAVMVATGARRGVIGLKRKYEEAVTRLQASLKQMNAQEIELFFLPDIYPAGDEQVLLHEVTGRVVPEGGIPLHVGVVVANVETLINVAEALSGKPVTDKYVTVTGAVNKPATFKVPIGMAIRELIQLAGGAAVPQYAVIDGGPMMGKLTTDDQPVTKTTGGIIVLPQNHSLVAEKSTPWAAIANRAKAVCCNCRACTDVCPRNLLGHSLEPHRIMQAIGRGQYHETDVVTKAFLCSECGACDSFGCSMGLSPRRVNAELKRQFSQAHMKNPHNAKPQNSRSNREYRLIPTKRLLYRLGLGNYDVKAPLQTEPVTVKDVRILLSQHIGAPAKPIVDIGAIVNVGDLIAVIPEGAAVGTNLHASISGQVYAVDRSIGIRTM</sequence>
<dbReference type="PANTHER" id="PTHR43034">
    <property type="entry name" value="ION-TRANSLOCATING OXIDOREDUCTASE COMPLEX SUBUNIT C"/>
    <property type="match status" value="1"/>
</dbReference>
<dbReference type="Gene3D" id="3.10.20.600">
    <property type="match status" value="1"/>
</dbReference>
<evidence type="ECO:0000259" key="8">
    <source>
        <dbReference type="PROSITE" id="PS51379"/>
    </source>
</evidence>
<dbReference type="PIRSF" id="PIRSF036408">
    <property type="entry name" value="PduS_prd"/>
    <property type="match status" value="1"/>
</dbReference>
<keyword evidence="7" id="KW-0411">Iron-sulfur</keyword>
<dbReference type="Pfam" id="PF10531">
    <property type="entry name" value="SLBB"/>
    <property type="match status" value="1"/>
</dbReference>
<evidence type="ECO:0000256" key="5">
    <source>
        <dbReference type="ARBA" id="ARBA00022982"/>
    </source>
</evidence>
<dbReference type="PANTHER" id="PTHR43034:SF2">
    <property type="entry name" value="ION-TRANSLOCATING OXIDOREDUCTASE COMPLEX SUBUNIT C"/>
    <property type="match status" value="1"/>
</dbReference>
<keyword evidence="2" id="KW-0004">4Fe-4S</keyword>
<dbReference type="Pfam" id="PF13534">
    <property type="entry name" value="Fer4_17"/>
    <property type="match status" value="1"/>
</dbReference>
<evidence type="ECO:0000256" key="4">
    <source>
        <dbReference type="ARBA" id="ARBA00022737"/>
    </source>
</evidence>
<dbReference type="SUPFAM" id="SSF142984">
    <property type="entry name" value="Nqo1 middle domain-like"/>
    <property type="match status" value="1"/>
</dbReference>
<proteinExistence type="predicted"/>
<evidence type="ECO:0000256" key="3">
    <source>
        <dbReference type="ARBA" id="ARBA00022723"/>
    </source>
</evidence>
<evidence type="ECO:0000256" key="2">
    <source>
        <dbReference type="ARBA" id="ARBA00022485"/>
    </source>
</evidence>
<keyword evidence="6" id="KW-0408">Iron</keyword>
<keyword evidence="1" id="KW-0813">Transport</keyword>
<keyword evidence="10" id="KW-1185">Reference proteome</keyword>
<name>A0A1W1YEY8_9FIRM</name>
<dbReference type="GO" id="GO:0009055">
    <property type="term" value="F:electron transfer activity"/>
    <property type="evidence" value="ECO:0007669"/>
    <property type="project" value="InterPro"/>
</dbReference>
<dbReference type="GO" id="GO:0016020">
    <property type="term" value="C:membrane"/>
    <property type="evidence" value="ECO:0007669"/>
    <property type="project" value="InterPro"/>
</dbReference>
<dbReference type="GO" id="GO:0046872">
    <property type="term" value="F:metal ion binding"/>
    <property type="evidence" value="ECO:0007669"/>
    <property type="project" value="UniProtKB-KW"/>
</dbReference>
<evidence type="ECO:0000256" key="7">
    <source>
        <dbReference type="ARBA" id="ARBA00023014"/>
    </source>
</evidence>
<feature type="domain" description="4Fe-4S ferredoxin-type" evidence="8">
    <location>
        <begin position="243"/>
        <end position="274"/>
    </location>
</feature>
<keyword evidence="5" id="KW-0249">Electron transport</keyword>
<dbReference type="InterPro" id="IPR019554">
    <property type="entry name" value="Soluble_ligand-bd"/>
</dbReference>
<dbReference type="GO" id="GO:0051539">
    <property type="term" value="F:4 iron, 4 sulfur cluster binding"/>
    <property type="evidence" value="ECO:0007669"/>
    <property type="project" value="UniProtKB-KW"/>
</dbReference>
<dbReference type="InterPro" id="IPR010208">
    <property type="entry name" value="Ion_transpt_RnfC/RsxC"/>
</dbReference>
<evidence type="ECO:0000256" key="6">
    <source>
        <dbReference type="ARBA" id="ARBA00023004"/>
    </source>
</evidence>
<dbReference type="Proteomes" id="UP000192738">
    <property type="component" value="Unassembled WGS sequence"/>
</dbReference>
<dbReference type="InterPro" id="IPR011538">
    <property type="entry name" value="Nuo51_FMN-bd"/>
</dbReference>
<organism evidence="9 10">
    <name type="scientific">Sporomusa malonica</name>
    <dbReference type="NCBI Taxonomy" id="112901"/>
    <lineage>
        <taxon>Bacteria</taxon>
        <taxon>Bacillati</taxon>
        <taxon>Bacillota</taxon>
        <taxon>Negativicutes</taxon>
        <taxon>Selenomonadales</taxon>
        <taxon>Sporomusaceae</taxon>
        <taxon>Sporomusa</taxon>
    </lineage>
</organism>
<dbReference type="SUPFAM" id="SSF46548">
    <property type="entry name" value="alpha-helical ferredoxin"/>
    <property type="match status" value="1"/>
</dbReference>
<dbReference type="STRING" id="112901.SAMN04488500_101281"/>
<dbReference type="Pfam" id="PF01512">
    <property type="entry name" value="Complex1_51K"/>
    <property type="match status" value="1"/>
</dbReference>
<dbReference type="RefSeq" id="WP_084573794.1">
    <property type="nucleotide sequence ID" value="NZ_CP155572.1"/>
</dbReference>
<keyword evidence="3" id="KW-0479">Metal-binding</keyword>
<dbReference type="InterPro" id="IPR037225">
    <property type="entry name" value="Nuo51_FMN-bd_sf"/>
</dbReference>